<comment type="caution">
    <text evidence="2">The sequence shown here is derived from an EMBL/GenBank/DDBJ whole genome shotgun (WGS) entry which is preliminary data.</text>
</comment>
<feature type="transmembrane region" description="Helical" evidence="1">
    <location>
        <begin position="73"/>
        <end position="91"/>
    </location>
</feature>
<sequence length="137" mass="15104">MEKKTRGFWTTLVLVIYIIGGVSSIITAFTNKSMAQIVPEVALSSGMIVYSIISAIIIIIITIGIFMWKKIAIYALAVYYPVNFLISLIMMDYSMGVPVVIGSIIGGIIGIVIAYLIVFSLLKKIKYNEEVENSMNV</sequence>
<feature type="transmembrane region" description="Helical" evidence="1">
    <location>
        <begin position="97"/>
        <end position="118"/>
    </location>
</feature>
<dbReference type="EMBL" id="BAAACI010000008">
    <property type="protein sequence ID" value="GAA0777786.1"/>
    <property type="molecule type" value="Genomic_DNA"/>
</dbReference>
<dbReference type="Proteomes" id="UP001501047">
    <property type="component" value="Unassembled WGS sequence"/>
</dbReference>
<name>A0ABP3W6L5_CLOSU</name>
<evidence type="ECO:0000256" key="1">
    <source>
        <dbReference type="SAM" id="Phobius"/>
    </source>
</evidence>
<reference evidence="3" key="1">
    <citation type="journal article" date="2019" name="Int. J. Syst. Evol. Microbiol.">
        <title>The Global Catalogue of Microorganisms (GCM) 10K type strain sequencing project: providing services to taxonomists for standard genome sequencing and annotation.</title>
        <authorList>
            <consortium name="The Broad Institute Genomics Platform"/>
            <consortium name="The Broad Institute Genome Sequencing Center for Infectious Disease"/>
            <person name="Wu L."/>
            <person name="Ma J."/>
        </authorList>
    </citation>
    <scope>NUCLEOTIDE SEQUENCE [LARGE SCALE GENOMIC DNA]</scope>
    <source>
        <strain evidence="3">JCM 1417</strain>
    </source>
</reference>
<keyword evidence="1" id="KW-0472">Membrane</keyword>
<protein>
    <submittedName>
        <fullName evidence="2">Uncharacterized protein</fullName>
    </submittedName>
</protein>
<gene>
    <name evidence="2" type="ORF">GCM10008908_33490</name>
</gene>
<feature type="transmembrane region" description="Helical" evidence="1">
    <location>
        <begin position="7"/>
        <end position="29"/>
    </location>
</feature>
<evidence type="ECO:0000313" key="2">
    <source>
        <dbReference type="EMBL" id="GAA0777786.1"/>
    </source>
</evidence>
<keyword evidence="1" id="KW-0812">Transmembrane</keyword>
<evidence type="ECO:0000313" key="3">
    <source>
        <dbReference type="Proteomes" id="UP001501047"/>
    </source>
</evidence>
<keyword evidence="1" id="KW-1133">Transmembrane helix</keyword>
<accession>A0ABP3W6L5</accession>
<keyword evidence="3" id="KW-1185">Reference proteome</keyword>
<organism evidence="2 3">
    <name type="scientific">Clostridium subterminale</name>
    <dbReference type="NCBI Taxonomy" id="1550"/>
    <lineage>
        <taxon>Bacteria</taxon>
        <taxon>Bacillati</taxon>
        <taxon>Bacillota</taxon>
        <taxon>Clostridia</taxon>
        <taxon>Eubacteriales</taxon>
        <taxon>Clostridiaceae</taxon>
        <taxon>Clostridium</taxon>
    </lineage>
</organism>
<dbReference type="RefSeq" id="WP_343827674.1">
    <property type="nucleotide sequence ID" value="NZ_BAAACI010000008.1"/>
</dbReference>
<feature type="transmembrane region" description="Helical" evidence="1">
    <location>
        <begin position="41"/>
        <end position="66"/>
    </location>
</feature>
<proteinExistence type="predicted"/>